<comment type="caution">
    <text evidence="1">The sequence shown here is derived from an EMBL/GenBank/DDBJ whole genome shotgun (WGS) entry which is preliminary data.</text>
</comment>
<protein>
    <recommendedName>
        <fullName evidence="3">Protein FAR1-RELATED SEQUENCE</fullName>
    </recommendedName>
</protein>
<reference evidence="1 2" key="1">
    <citation type="submission" date="2019-01" db="EMBL/GenBank/DDBJ databases">
        <title>Sequencing of cultivated peanut Arachis hypogaea provides insights into genome evolution and oil improvement.</title>
        <authorList>
            <person name="Chen X."/>
        </authorList>
    </citation>
    <scope>NUCLEOTIDE SEQUENCE [LARGE SCALE GENOMIC DNA]</scope>
    <source>
        <strain evidence="2">cv. Fuhuasheng</strain>
        <tissue evidence="1">Leaves</tissue>
    </source>
</reference>
<evidence type="ECO:0008006" key="3">
    <source>
        <dbReference type="Google" id="ProtNLM"/>
    </source>
</evidence>
<dbReference type="Proteomes" id="UP000289738">
    <property type="component" value="Chromosome A06"/>
</dbReference>
<evidence type="ECO:0000313" key="1">
    <source>
        <dbReference type="EMBL" id="RYR53859.1"/>
    </source>
</evidence>
<organism evidence="1 2">
    <name type="scientific">Arachis hypogaea</name>
    <name type="common">Peanut</name>
    <dbReference type="NCBI Taxonomy" id="3818"/>
    <lineage>
        <taxon>Eukaryota</taxon>
        <taxon>Viridiplantae</taxon>
        <taxon>Streptophyta</taxon>
        <taxon>Embryophyta</taxon>
        <taxon>Tracheophyta</taxon>
        <taxon>Spermatophyta</taxon>
        <taxon>Magnoliopsida</taxon>
        <taxon>eudicotyledons</taxon>
        <taxon>Gunneridae</taxon>
        <taxon>Pentapetalae</taxon>
        <taxon>rosids</taxon>
        <taxon>fabids</taxon>
        <taxon>Fabales</taxon>
        <taxon>Fabaceae</taxon>
        <taxon>Papilionoideae</taxon>
        <taxon>50 kb inversion clade</taxon>
        <taxon>dalbergioids sensu lato</taxon>
        <taxon>Dalbergieae</taxon>
        <taxon>Pterocarpus clade</taxon>
        <taxon>Arachis</taxon>
    </lineage>
</organism>
<sequence length="94" mass="10995">MFKQHKELSIFMRCSIENNEEDGIRLSKTYKSFVAVADSHRKLILSSFVGVNHHCQSTLLRCALMKNEDIQSFKWREGTKRDSYRSMCIDAKGY</sequence>
<dbReference type="AlphaFoldDB" id="A0A445CSB1"/>
<evidence type="ECO:0000313" key="2">
    <source>
        <dbReference type="Proteomes" id="UP000289738"/>
    </source>
</evidence>
<gene>
    <name evidence="1" type="ORF">Ahy_A06g029109</name>
</gene>
<accession>A0A445CSB1</accession>
<keyword evidence="2" id="KW-1185">Reference proteome</keyword>
<name>A0A445CSB1_ARAHY</name>
<dbReference type="EMBL" id="SDMP01000006">
    <property type="protein sequence ID" value="RYR53859.1"/>
    <property type="molecule type" value="Genomic_DNA"/>
</dbReference>
<proteinExistence type="predicted"/>